<organism evidence="1 2">
    <name type="scientific">Microlunatus antarcticus</name>
    <dbReference type="NCBI Taxonomy" id="53388"/>
    <lineage>
        <taxon>Bacteria</taxon>
        <taxon>Bacillati</taxon>
        <taxon>Actinomycetota</taxon>
        <taxon>Actinomycetes</taxon>
        <taxon>Propionibacteriales</taxon>
        <taxon>Propionibacteriaceae</taxon>
        <taxon>Microlunatus</taxon>
    </lineage>
</organism>
<accession>A0A7W5P6I9</accession>
<proteinExistence type="predicted"/>
<protein>
    <submittedName>
        <fullName evidence="1">Uncharacterized protein</fullName>
    </submittedName>
</protein>
<dbReference type="EMBL" id="JACHZG010000001">
    <property type="protein sequence ID" value="MBB3326569.1"/>
    <property type="molecule type" value="Genomic_DNA"/>
</dbReference>
<evidence type="ECO:0000313" key="2">
    <source>
        <dbReference type="Proteomes" id="UP000565572"/>
    </source>
</evidence>
<dbReference type="AlphaFoldDB" id="A0A7W5P6I9"/>
<dbReference type="Proteomes" id="UP000565572">
    <property type="component" value="Unassembled WGS sequence"/>
</dbReference>
<name>A0A7W5P6I9_9ACTN</name>
<evidence type="ECO:0000313" key="1">
    <source>
        <dbReference type="EMBL" id="MBB3326569.1"/>
    </source>
</evidence>
<gene>
    <name evidence="1" type="ORF">FHX39_001513</name>
</gene>
<keyword evidence="2" id="KW-1185">Reference proteome</keyword>
<reference evidence="1 2" key="1">
    <citation type="submission" date="2020-08" db="EMBL/GenBank/DDBJ databases">
        <title>Sequencing the genomes of 1000 actinobacteria strains.</title>
        <authorList>
            <person name="Klenk H.-P."/>
        </authorList>
    </citation>
    <scope>NUCLEOTIDE SEQUENCE [LARGE SCALE GENOMIC DNA]</scope>
    <source>
        <strain evidence="1 2">DSM 11053</strain>
    </source>
</reference>
<sequence>MSRFSPRWRVAVKHLALLQMHPQLATDRAPWEPMAQTWTRSQEAVKPVTAQGNLKMLLQATSILDRYNLTSFDEDTWDRIVLLLITPQNKDEKREGVTLSSATGRGRAQQLKALWEVSQILGRTDLLGLEAPFDGRESTQLYERRGPRNSVRPAEGVGQMLGFSGWLVDNALEDIVETIEWWSDNAQPEPAGSQQGNYEAMLDLLCQIAADHDGVLPGVRNINGGLTLAHGALGRLIGQRDADEAYLAGRWAMRQLGDQVTLSEDLSPCPVPLTKVDTPDGPLTWTRRLLPSSHELDLWHRYAVYACMFYLSSTLMLRDSQLACLPLNGVTAETFDRPDGTTVDQYVLKAYRTKNRHSPIPTSVVVSARVARMLTLLRRLQQALAYQPALAPTGQPFLFDQRLAVPFGKSARDDSRDGLYLDAGFDKLLRRAAARLFQRGVITRGLDDVRGSARQVRITCGQAYASREHGAALAAAYGQWDSRQVAAGYIGDVYKRLITPVDPEDVDDEILISKGEAVIAARNQRHTLTGRGLPRLDEALDRAEAKLANPSPLTPARKRALGKANRNIHQGTLTLCLWQSEGALCGGKAGPDFARCAPGACRNSVMTPGNRARYELMRRQYLTPDTAVGRRGAAKLDQLNPDISLEFAASTDDDLRDMVKQQYEQWVAAKLTVES</sequence>
<comment type="caution">
    <text evidence="1">The sequence shown here is derived from an EMBL/GenBank/DDBJ whole genome shotgun (WGS) entry which is preliminary data.</text>
</comment>
<dbReference type="RefSeq" id="WP_183337493.1">
    <property type="nucleotide sequence ID" value="NZ_JACHZG010000001.1"/>
</dbReference>